<reference evidence="2 3" key="1">
    <citation type="submission" date="2017-12" db="EMBL/GenBank/DDBJ databases">
        <title>Comparative genomics of Botrytis spp.</title>
        <authorList>
            <person name="Valero-Jimenez C.A."/>
            <person name="Tapia P."/>
            <person name="Veloso J."/>
            <person name="Silva-Moreno E."/>
            <person name="Staats M."/>
            <person name="Valdes J.H."/>
            <person name="Van Kan J.A.L."/>
        </authorList>
    </citation>
    <scope>NUCLEOTIDE SEQUENCE [LARGE SCALE GENOMIC DNA]</scope>
    <source>
        <strain evidence="2 3">MUCL3349</strain>
    </source>
</reference>
<evidence type="ECO:0000313" key="3">
    <source>
        <dbReference type="Proteomes" id="UP000297280"/>
    </source>
</evidence>
<gene>
    <name evidence="2" type="ORF">BPOR_0086g00240</name>
</gene>
<keyword evidence="3" id="KW-1185">Reference proteome</keyword>
<feature type="region of interest" description="Disordered" evidence="1">
    <location>
        <begin position="247"/>
        <end position="279"/>
    </location>
</feature>
<organism evidence="2 3">
    <name type="scientific">Botrytis porri</name>
    <dbReference type="NCBI Taxonomy" id="87229"/>
    <lineage>
        <taxon>Eukaryota</taxon>
        <taxon>Fungi</taxon>
        <taxon>Dikarya</taxon>
        <taxon>Ascomycota</taxon>
        <taxon>Pezizomycotina</taxon>
        <taxon>Leotiomycetes</taxon>
        <taxon>Helotiales</taxon>
        <taxon>Sclerotiniaceae</taxon>
        <taxon>Botrytis</taxon>
    </lineage>
</organism>
<accession>A0A4Z1KZJ2</accession>
<dbReference type="EMBL" id="PQXO01000086">
    <property type="protein sequence ID" value="TGO89954.1"/>
    <property type="molecule type" value="Genomic_DNA"/>
</dbReference>
<name>A0A4Z1KZJ2_9HELO</name>
<protein>
    <submittedName>
        <fullName evidence="2">Uncharacterized protein</fullName>
    </submittedName>
</protein>
<evidence type="ECO:0000313" key="2">
    <source>
        <dbReference type="EMBL" id="TGO89954.1"/>
    </source>
</evidence>
<dbReference type="AlphaFoldDB" id="A0A4Z1KZJ2"/>
<sequence length="423" mass="47893">MDQFSVTADSARIDFLRVIENRQVLLQQILGQVVATSGLTQEMTSNFLNLYKNFEGLLLATPAPGLVYRYGERVARVTFHSLQTVGKNYSGHICVNHLWKGDGGFVLVEDVFLFGRPSEIFRYDSNESPPVRRRTTLLNNDKKKLFSQPMIYEIISHADRLMMGTLSGLLLPQDRICFYIERLGLIESLADEVNCLLPEEQQADVEDHANEDAINISNGDPMLRPRIIYTLTTSLGAEADDFTIHAEDHSGQDDSGEDEHYNGDSEDGDAQDAETERYKHKLQGQEEWIARDTNHAIYLVATLRTRLDNVAARERDVEDREAILKTDTAALERQKIDQENILAARAAAIEKQKLDQETALATRAITLTDVEWIARMLLRPVPEILKDLKLILRGLGPMPEMPHEPDANYVSKSLLRLQSLYNN</sequence>
<comment type="caution">
    <text evidence="2">The sequence shown here is derived from an EMBL/GenBank/DDBJ whole genome shotgun (WGS) entry which is preliminary data.</text>
</comment>
<feature type="compositionally biased region" description="Basic and acidic residues" evidence="1">
    <location>
        <begin position="247"/>
        <end position="263"/>
    </location>
</feature>
<feature type="compositionally biased region" description="Acidic residues" evidence="1">
    <location>
        <begin position="264"/>
        <end position="273"/>
    </location>
</feature>
<proteinExistence type="predicted"/>
<dbReference type="Proteomes" id="UP000297280">
    <property type="component" value="Unassembled WGS sequence"/>
</dbReference>
<evidence type="ECO:0000256" key="1">
    <source>
        <dbReference type="SAM" id="MobiDB-lite"/>
    </source>
</evidence>